<comment type="subcellular location">
    <subcellularLocation>
        <location evidence="1">Nucleus</location>
    </subcellularLocation>
</comment>
<dbReference type="InterPro" id="IPR003107">
    <property type="entry name" value="HAT"/>
</dbReference>
<keyword evidence="12" id="KW-0175">Coiled coil</keyword>
<dbReference type="Proteomes" id="UP000070544">
    <property type="component" value="Unassembled WGS sequence"/>
</dbReference>
<evidence type="ECO:0000256" key="6">
    <source>
        <dbReference type="ARBA" id="ARBA00022737"/>
    </source>
</evidence>
<dbReference type="FunFam" id="1.25.40.10:FF:000038">
    <property type="entry name" value="Putative pre-mRNA-splicing factor SYF1"/>
    <property type="match status" value="1"/>
</dbReference>
<feature type="region of interest" description="Disordered" evidence="13">
    <location>
        <begin position="412"/>
        <end position="445"/>
    </location>
</feature>
<feature type="compositionally biased region" description="Acidic residues" evidence="13">
    <location>
        <begin position="1018"/>
        <end position="1037"/>
    </location>
</feature>
<evidence type="ECO:0000313" key="18">
    <source>
        <dbReference type="Proteomes" id="UP000070544"/>
    </source>
</evidence>
<dbReference type="Pfam" id="PF23220">
    <property type="entry name" value="HAT_Syf1_M"/>
    <property type="match status" value="2"/>
</dbReference>
<protein>
    <recommendedName>
        <fullName evidence="10">Pre-mRNA-splicing factor SYF1</fullName>
    </recommendedName>
    <alternativeName>
        <fullName evidence="11">Pre-mRNA-splicing factor syf1</fullName>
    </alternativeName>
</protein>
<feature type="domain" description="Pre-mRNA-splicing factor Syf1/CRNKL1-like C-terminal HAT-repeats" evidence="15">
    <location>
        <begin position="542"/>
        <end position="958"/>
    </location>
</feature>
<evidence type="ECO:0000256" key="9">
    <source>
        <dbReference type="ARBA" id="ARBA00037272"/>
    </source>
</evidence>
<feature type="domain" description="Pre-mRNA-splicing factor SYF1 central HAT repeats" evidence="14">
    <location>
        <begin position="233"/>
        <end position="402"/>
    </location>
</feature>
<feature type="domain" description="Pre-mRNA-splicing factor Syf1-like N-terminal HAT-repeats" evidence="16">
    <location>
        <begin position="178"/>
        <end position="230"/>
    </location>
</feature>
<dbReference type="EMBL" id="KQ965799">
    <property type="protein sequence ID" value="KXS11643.1"/>
    <property type="molecule type" value="Genomic_DNA"/>
</dbReference>
<gene>
    <name evidence="17" type="ORF">M427DRAFT_60501</name>
</gene>
<evidence type="ECO:0000256" key="7">
    <source>
        <dbReference type="ARBA" id="ARBA00023187"/>
    </source>
</evidence>
<dbReference type="InterPro" id="IPR045075">
    <property type="entry name" value="Syf1-like"/>
</dbReference>
<feature type="domain" description="Pre-mRNA-splicing factor SYF1 central HAT repeats" evidence="14">
    <location>
        <begin position="435"/>
        <end position="493"/>
    </location>
</feature>
<dbReference type="SMART" id="SM00386">
    <property type="entry name" value="HAT"/>
    <property type="match status" value="10"/>
</dbReference>
<dbReference type="OMA" id="IWYNYLR"/>
<proteinExistence type="inferred from homology"/>
<dbReference type="Pfam" id="PF23233">
    <property type="entry name" value="HAT_Syf1_CNRKL1_N"/>
    <property type="match status" value="2"/>
</dbReference>
<keyword evidence="18" id="KW-1185">Reference proteome</keyword>
<keyword evidence="8" id="KW-0539">Nucleus</keyword>
<dbReference type="GO" id="GO:0071007">
    <property type="term" value="C:U2-type catalytic step 2 spliceosome"/>
    <property type="evidence" value="ECO:0007669"/>
    <property type="project" value="TreeGrafter"/>
</dbReference>
<evidence type="ECO:0000256" key="8">
    <source>
        <dbReference type="ARBA" id="ARBA00023242"/>
    </source>
</evidence>
<dbReference type="FunFam" id="1.25.40.10:FF:000023">
    <property type="entry name" value="Pre-mRNA-splicing factor SYF1"/>
    <property type="match status" value="1"/>
</dbReference>
<evidence type="ECO:0000256" key="4">
    <source>
        <dbReference type="ARBA" id="ARBA00022664"/>
    </source>
</evidence>
<dbReference type="PANTHER" id="PTHR11246">
    <property type="entry name" value="PRE-MRNA SPLICING FACTOR"/>
    <property type="match status" value="1"/>
</dbReference>
<feature type="compositionally biased region" description="Basic and acidic residues" evidence="13">
    <location>
        <begin position="1063"/>
        <end position="1085"/>
    </location>
</feature>
<evidence type="ECO:0000256" key="5">
    <source>
        <dbReference type="ARBA" id="ARBA00022728"/>
    </source>
</evidence>
<evidence type="ECO:0000259" key="15">
    <source>
        <dbReference type="Pfam" id="PF23231"/>
    </source>
</evidence>
<feature type="compositionally biased region" description="Acidic residues" evidence="13">
    <location>
        <begin position="433"/>
        <end position="443"/>
    </location>
</feature>
<dbReference type="SUPFAM" id="SSF48452">
    <property type="entry name" value="TPR-like"/>
    <property type="match status" value="3"/>
</dbReference>
<feature type="domain" description="Pre-mRNA-splicing factor Syf1-like N-terminal HAT-repeats" evidence="16">
    <location>
        <begin position="24"/>
        <end position="148"/>
    </location>
</feature>
<keyword evidence="4" id="KW-0507">mRNA processing</keyword>
<dbReference type="Gene3D" id="1.25.40.10">
    <property type="entry name" value="Tetratricopeptide repeat domain"/>
    <property type="match status" value="5"/>
</dbReference>
<dbReference type="GO" id="GO:0000974">
    <property type="term" value="C:Prp19 complex"/>
    <property type="evidence" value="ECO:0007669"/>
    <property type="project" value="EnsemblFungi"/>
</dbReference>
<evidence type="ECO:0000256" key="11">
    <source>
        <dbReference type="ARBA" id="ARBA00067212"/>
    </source>
</evidence>
<keyword evidence="5" id="KW-0747">Spliceosome</keyword>
<evidence type="ECO:0000256" key="13">
    <source>
        <dbReference type="SAM" id="MobiDB-lite"/>
    </source>
</evidence>
<keyword evidence="7" id="KW-0508">mRNA splicing</keyword>
<dbReference type="InterPro" id="IPR055433">
    <property type="entry name" value="HAT_Syf1-like_N"/>
</dbReference>
<keyword evidence="6" id="KW-0677">Repeat</keyword>
<dbReference type="InterPro" id="IPR011990">
    <property type="entry name" value="TPR-like_helical_dom_sf"/>
</dbReference>
<name>A0A139A5G8_GONPJ</name>
<accession>A0A139A5G8</accession>
<dbReference type="STRING" id="1344416.A0A139A5G8"/>
<comment type="function">
    <text evidence="9">Involved in pre-mRNA splicing and cell cycle progression.</text>
</comment>
<dbReference type="InterPro" id="IPR056350">
    <property type="entry name" value="HAT_Syf1_central"/>
</dbReference>
<evidence type="ECO:0000259" key="14">
    <source>
        <dbReference type="Pfam" id="PF23220"/>
    </source>
</evidence>
<dbReference type="PANTHER" id="PTHR11246:SF5">
    <property type="entry name" value="PRE-MRNA-SPLICING FACTOR SYF1"/>
    <property type="match status" value="1"/>
</dbReference>
<evidence type="ECO:0000256" key="1">
    <source>
        <dbReference type="ARBA" id="ARBA00004123"/>
    </source>
</evidence>
<evidence type="ECO:0000256" key="3">
    <source>
        <dbReference type="ARBA" id="ARBA00011524"/>
    </source>
</evidence>
<dbReference type="InterPro" id="IPR055430">
    <property type="entry name" value="HAT_Syf1_CNRKL1_C"/>
</dbReference>
<evidence type="ECO:0000259" key="16">
    <source>
        <dbReference type="Pfam" id="PF23233"/>
    </source>
</evidence>
<comment type="subunit">
    <text evidence="3">Associated with the spliceosome.</text>
</comment>
<comment type="similarity">
    <text evidence="2">Belongs to the crooked-neck family.</text>
</comment>
<dbReference type="AlphaFoldDB" id="A0A139A5G8"/>
<feature type="region of interest" description="Disordered" evidence="13">
    <location>
        <begin position="988"/>
        <end position="1085"/>
    </location>
</feature>
<reference evidence="17 18" key="1">
    <citation type="journal article" date="2015" name="Genome Biol. Evol.">
        <title>Phylogenomic analyses indicate that early fungi evolved digesting cell walls of algal ancestors of land plants.</title>
        <authorList>
            <person name="Chang Y."/>
            <person name="Wang S."/>
            <person name="Sekimoto S."/>
            <person name="Aerts A.L."/>
            <person name="Choi C."/>
            <person name="Clum A."/>
            <person name="LaButti K.M."/>
            <person name="Lindquist E.A."/>
            <person name="Yee Ngan C."/>
            <person name="Ohm R.A."/>
            <person name="Salamov A.A."/>
            <person name="Grigoriev I.V."/>
            <person name="Spatafora J.W."/>
            <person name="Berbee M.L."/>
        </authorList>
    </citation>
    <scope>NUCLEOTIDE SEQUENCE [LARGE SCALE GENOMIC DNA]</scope>
    <source>
        <strain evidence="17 18">JEL478</strain>
    </source>
</reference>
<dbReference type="GO" id="GO:0071014">
    <property type="term" value="C:post-mRNA release spliceosomal complex"/>
    <property type="evidence" value="ECO:0007669"/>
    <property type="project" value="EnsemblFungi"/>
</dbReference>
<organism evidence="17 18">
    <name type="scientific">Gonapodya prolifera (strain JEL478)</name>
    <name type="common">Monoblepharis prolifera</name>
    <dbReference type="NCBI Taxonomy" id="1344416"/>
    <lineage>
        <taxon>Eukaryota</taxon>
        <taxon>Fungi</taxon>
        <taxon>Fungi incertae sedis</taxon>
        <taxon>Chytridiomycota</taxon>
        <taxon>Chytridiomycota incertae sedis</taxon>
        <taxon>Monoblepharidomycetes</taxon>
        <taxon>Monoblepharidales</taxon>
        <taxon>Gonapodyaceae</taxon>
        <taxon>Gonapodya</taxon>
    </lineage>
</organism>
<dbReference type="Pfam" id="PF23231">
    <property type="entry name" value="HAT_Syf1_CNRKL1_C"/>
    <property type="match status" value="1"/>
</dbReference>
<evidence type="ECO:0000256" key="10">
    <source>
        <dbReference type="ARBA" id="ARBA00039472"/>
    </source>
</evidence>
<evidence type="ECO:0000256" key="12">
    <source>
        <dbReference type="SAM" id="Coils"/>
    </source>
</evidence>
<evidence type="ECO:0000256" key="2">
    <source>
        <dbReference type="ARBA" id="ARBA00008644"/>
    </source>
</evidence>
<evidence type="ECO:0000313" key="17">
    <source>
        <dbReference type="EMBL" id="KXS11643.1"/>
    </source>
</evidence>
<sequence length="1085" mass="122496">MDGDATSSKSGSGMELLDKFITPDDLALEEHLLRHPYVLKNWLTYIDKKRTASHEARIFIFDRAVKELPGSYKLWKMYLDFRTSLLIRPGAVPDPGTLLYNPTDVLRPINGPEWQNVNACFERALILLNKMPVIWMMYCQWTLQQAGIGLDVASLQDSEDLEGEDESNGSPDGTSINPITLARRTFDRALRALPLTQHPRIWPMYLKLAQRVSGETAMRIYRRHIQLDPNAAEDFVDILLDLKPQPKYAEAARYLTSLLTLPDFKSRHGHSTFTLWARLCDIITTHPSEILKPTPTDNVVVRSSVVGRSIANVGRVEPLEVEKFLRAGIAKFTDQVGKLWNTLAKFYILQGEFERARDIYEEAIDKVVTVRDFSMVFDAYVEFVGGWVESVVESARRWDVKKRNKLKKQKVRAQAEAAAKKAGKPLPPPPPESESESDEDELSDPTTLDLHLARLDDLMRRRPFLVNEVLLRQNPHNVHEWLRRVKLFRDAGTEFEEESNRKGKDANFDDSLKPEVNARDLDADAAGKVVNVFNQACSAINPKKASGKFSELWIEFALFYAERSDMTNARKVFEKATHVSFKKVDELVEVWIQWCETELILGDVNTALEVIGRATSPPPGKTSGGVGGDMSIAKATAMLAHIRYTDETIPPQQRICKSPRLWNYYVDLAESMADPVDQTATNLVRSVYDRILELKVATPQTVVDYATWLEGMNYWEESFKVYEKGISLFGWPIAFDLWNLYLSRFLGRYGGSKLERARDLFETALTDVPPKYAKPLYLAYAKLEEEHGLAKHAMRIYDRATSAAAESDRHTIFQIYLSKAATWFGLPSTREIYQKAIENLPDKHAMQMCLRFSDLETKLGEVDRARQVLAYGSQFADPRVEPGYWKAWHGFEVRYGNEDTFKEMLRIKRSVQAKFNTEVAFISAQILAAKASQNPSADPTKTSAMELLEREAVAAEEEAALARERAEELRERREAGLGSMFVKAKRGGLEGTVGSGATPAEQGETAQQATNPEAIDIGMDDDDEDGKGGDGDGEEVEKEGAGQIRLQEKSIPEGVFGGLLKRVAREADGEDYGEHSSGRETKRRR</sequence>
<dbReference type="OrthoDB" id="10067343at2759"/>
<dbReference type="GO" id="GO:0000349">
    <property type="term" value="P:generation of catalytic spliceosome for first transesterification step"/>
    <property type="evidence" value="ECO:0007669"/>
    <property type="project" value="TreeGrafter"/>
</dbReference>
<feature type="coiled-coil region" evidence="12">
    <location>
        <begin position="945"/>
        <end position="972"/>
    </location>
</feature>